<dbReference type="EMBL" id="LJYF01000029">
    <property type="protein sequence ID" value="KRP94668.1"/>
    <property type="molecule type" value="Genomic_DNA"/>
</dbReference>
<dbReference type="InterPro" id="IPR012338">
    <property type="entry name" value="Beta-lactam/transpept-like"/>
</dbReference>
<gene>
    <name evidence="1" type="ORF">AOQ72_21385</name>
</gene>
<dbReference type="AlphaFoldDB" id="A0A0R3CE68"/>
<evidence type="ECO:0008006" key="3">
    <source>
        <dbReference type="Google" id="ProtNLM"/>
    </source>
</evidence>
<comment type="caution">
    <text evidence="1">The sequence shown here is derived from an EMBL/GenBank/DDBJ whole genome shotgun (WGS) entry which is preliminary data.</text>
</comment>
<protein>
    <recommendedName>
        <fullName evidence="3">Beta-lactamase</fullName>
    </recommendedName>
</protein>
<evidence type="ECO:0000313" key="2">
    <source>
        <dbReference type="Proteomes" id="UP000051380"/>
    </source>
</evidence>
<reference evidence="1 2" key="1">
    <citation type="submission" date="2015-09" db="EMBL/GenBank/DDBJ databases">
        <title>Draft Genome Sequence of the Strain BR 3267 (Bradyrhizobium yuanmingense) recommended as inoculant for cowpea in Brazil.</title>
        <authorList>
            <person name="Simoes-Araujo J.L."/>
            <person name="Zilli J.E."/>
        </authorList>
    </citation>
    <scope>NUCLEOTIDE SEQUENCE [LARGE SCALE GENOMIC DNA]</scope>
    <source>
        <strain evidence="1 2">BR3267</strain>
    </source>
</reference>
<proteinExistence type="predicted"/>
<sequence>MAVRTTEGLSAVPGNPGEFTWTGAYGTQFFCEPKERLVAVVGTAAPGKIRKYYREQVQYMVYAAIIR</sequence>
<evidence type="ECO:0000313" key="1">
    <source>
        <dbReference type="EMBL" id="KRP94668.1"/>
    </source>
</evidence>
<organism evidence="1 2">
    <name type="scientific">Bradyrhizobium yuanmingense</name>
    <dbReference type="NCBI Taxonomy" id="108015"/>
    <lineage>
        <taxon>Bacteria</taxon>
        <taxon>Pseudomonadati</taxon>
        <taxon>Pseudomonadota</taxon>
        <taxon>Alphaproteobacteria</taxon>
        <taxon>Hyphomicrobiales</taxon>
        <taxon>Nitrobacteraceae</taxon>
        <taxon>Bradyrhizobium</taxon>
    </lineage>
</organism>
<name>A0A0R3CE68_9BRAD</name>
<dbReference type="Gene3D" id="3.40.710.10">
    <property type="entry name" value="DD-peptidase/beta-lactamase superfamily"/>
    <property type="match status" value="1"/>
</dbReference>
<accession>A0A0R3CE68</accession>
<dbReference type="Proteomes" id="UP000051380">
    <property type="component" value="Unassembled WGS sequence"/>
</dbReference>